<sequence length="83" mass="9386">MVKLWQAAEMATRQTLVQAKAGVLLEEIEHLSAHGKVIERYFRLSTLRPNQPRVLTCEDDAEEAFFIEVMASLADPVVSKMIN</sequence>
<name>A0A7W9CL29_9CAUL</name>
<organism evidence="1 2">
    <name type="scientific">Brevundimonas variabilis</name>
    <dbReference type="NCBI Taxonomy" id="74312"/>
    <lineage>
        <taxon>Bacteria</taxon>
        <taxon>Pseudomonadati</taxon>
        <taxon>Pseudomonadota</taxon>
        <taxon>Alphaproteobacteria</taxon>
        <taxon>Caulobacterales</taxon>
        <taxon>Caulobacteraceae</taxon>
        <taxon>Brevundimonas</taxon>
    </lineage>
</organism>
<comment type="caution">
    <text evidence="1">The sequence shown here is derived from an EMBL/GenBank/DDBJ whole genome shotgun (WGS) entry which is preliminary data.</text>
</comment>
<dbReference type="EMBL" id="JACHOR010000005">
    <property type="protein sequence ID" value="MBB5747408.1"/>
    <property type="molecule type" value="Genomic_DNA"/>
</dbReference>
<gene>
    <name evidence="1" type="ORF">GGR13_003029</name>
</gene>
<proteinExistence type="predicted"/>
<evidence type="ECO:0000313" key="2">
    <source>
        <dbReference type="Proteomes" id="UP000545037"/>
    </source>
</evidence>
<dbReference type="RefSeq" id="WP_183214382.1">
    <property type="nucleotide sequence ID" value="NZ_JACHOR010000005.1"/>
</dbReference>
<dbReference type="AlphaFoldDB" id="A0A7W9CL29"/>
<keyword evidence="2" id="KW-1185">Reference proteome</keyword>
<protein>
    <submittedName>
        <fullName evidence="1">Uncharacterized protein</fullName>
    </submittedName>
</protein>
<reference evidence="1 2" key="1">
    <citation type="submission" date="2020-08" db="EMBL/GenBank/DDBJ databases">
        <title>Genomic Encyclopedia of Type Strains, Phase IV (KMG-IV): sequencing the most valuable type-strain genomes for metagenomic binning, comparative biology and taxonomic classification.</title>
        <authorList>
            <person name="Goeker M."/>
        </authorList>
    </citation>
    <scope>NUCLEOTIDE SEQUENCE [LARGE SCALE GENOMIC DNA]</scope>
    <source>
        <strain evidence="1 2">DSM 4737</strain>
    </source>
</reference>
<evidence type="ECO:0000313" key="1">
    <source>
        <dbReference type="EMBL" id="MBB5747408.1"/>
    </source>
</evidence>
<dbReference type="Proteomes" id="UP000545037">
    <property type="component" value="Unassembled WGS sequence"/>
</dbReference>
<accession>A0A7W9CL29</accession>